<feature type="domain" description="Aminoglycoside phosphotransferase" evidence="1">
    <location>
        <begin position="11"/>
        <end position="103"/>
    </location>
</feature>
<dbReference type="GO" id="GO:0016740">
    <property type="term" value="F:transferase activity"/>
    <property type="evidence" value="ECO:0007669"/>
    <property type="project" value="UniProtKB-KW"/>
</dbReference>
<evidence type="ECO:0000313" key="2">
    <source>
        <dbReference type="EMBL" id="SNQ48665.1"/>
    </source>
</evidence>
<dbReference type="Gene3D" id="3.90.1200.10">
    <property type="match status" value="1"/>
</dbReference>
<dbReference type="Pfam" id="PF01636">
    <property type="entry name" value="APH"/>
    <property type="match status" value="1"/>
</dbReference>
<reference evidence="2 3" key="1">
    <citation type="submission" date="2017-06" db="EMBL/GenBank/DDBJ databases">
        <authorList>
            <person name="Kim H.J."/>
            <person name="Triplett B.A."/>
        </authorList>
    </citation>
    <scope>NUCLEOTIDE SEQUENCE [LARGE SCALE GENOMIC DNA]</scope>
    <source>
        <strain evidence="2">FRACA_ARgP5</strain>
    </source>
</reference>
<name>A0A2I2KSM4_9ACTN</name>
<dbReference type="InterPro" id="IPR011009">
    <property type="entry name" value="Kinase-like_dom_sf"/>
</dbReference>
<dbReference type="AlphaFoldDB" id="A0A2I2KSM4"/>
<dbReference type="SUPFAM" id="SSF56112">
    <property type="entry name" value="Protein kinase-like (PK-like)"/>
    <property type="match status" value="1"/>
</dbReference>
<keyword evidence="3" id="KW-1185">Reference proteome</keyword>
<organism evidence="2 3">
    <name type="scientific">Frankia canadensis</name>
    <dbReference type="NCBI Taxonomy" id="1836972"/>
    <lineage>
        <taxon>Bacteria</taxon>
        <taxon>Bacillati</taxon>
        <taxon>Actinomycetota</taxon>
        <taxon>Actinomycetes</taxon>
        <taxon>Frankiales</taxon>
        <taxon>Frankiaceae</taxon>
        <taxon>Frankia</taxon>
    </lineage>
</organism>
<proteinExistence type="predicted"/>
<dbReference type="Proteomes" id="UP000234331">
    <property type="component" value="Unassembled WGS sequence"/>
</dbReference>
<evidence type="ECO:0000313" key="3">
    <source>
        <dbReference type="Proteomes" id="UP000234331"/>
    </source>
</evidence>
<dbReference type="InterPro" id="IPR002575">
    <property type="entry name" value="Aminoglycoside_PTrfase"/>
</dbReference>
<sequence>MARWERLIATVPDDLRDGAAECAALLRASAPPPLPPVILHGDYRLGNLLAEGSEVTGIVDWEIWSLGDPRIDVAWFLMWAADAGMPLAVRAAAGWPDTAELRAAYERASGTALPGLDWFAALSRFKQAATVAAIVKHRRRAGPDPEVESAARAVPAMTAAALRLLRG</sequence>
<accession>A0A2I2KSM4</accession>
<protein>
    <submittedName>
        <fullName evidence="2">Aminoglycoside phosphotransferase</fullName>
    </submittedName>
</protein>
<evidence type="ECO:0000259" key="1">
    <source>
        <dbReference type="Pfam" id="PF01636"/>
    </source>
</evidence>
<gene>
    <name evidence="2" type="ORF">FRACA_2670006</name>
</gene>
<keyword evidence="2" id="KW-0808">Transferase</keyword>
<dbReference type="EMBL" id="FZMO01000187">
    <property type="protein sequence ID" value="SNQ48665.1"/>
    <property type="molecule type" value="Genomic_DNA"/>
</dbReference>